<dbReference type="RefSeq" id="WP_094291919.1">
    <property type="nucleotide sequence ID" value="NZ_NOIG01000015.1"/>
</dbReference>
<organism evidence="5 6">
    <name type="scientific">Acidovorax kalamii</name>
    <dbReference type="NCBI Taxonomy" id="2004485"/>
    <lineage>
        <taxon>Bacteria</taxon>
        <taxon>Pseudomonadati</taxon>
        <taxon>Pseudomonadota</taxon>
        <taxon>Betaproteobacteria</taxon>
        <taxon>Burkholderiales</taxon>
        <taxon>Comamonadaceae</taxon>
        <taxon>Acidovorax</taxon>
    </lineage>
</organism>
<dbReference type="PANTHER" id="PTHR43976:SF16">
    <property type="entry name" value="SHORT-CHAIN DEHYDROGENASE_REDUCTASE FAMILY PROTEIN"/>
    <property type="match status" value="1"/>
</dbReference>
<accession>A0A235EFT1</accession>
<dbReference type="InterPro" id="IPR002347">
    <property type="entry name" value="SDR_fam"/>
</dbReference>
<dbReference type="EMBL" id="NOIG01000015">
    <property type="protein sequence ID" value="OYD47896.1"/>
    <property type="molecule type" value="Genomic_DNA"/>
</dbReference>
<evidence type="ECO:0000256" key="3">
    <source>
        <dbReference type="RuleBase" id="RU000363"/>
    </source>
</evidence>
<name>A0A235EFT1_9BURK</name>
<dbReference type="PROSITE" id="PS00061">
    <property type="entry name" value="ADH_SHORT"/>
    <property type="match status" value="1"/>
</dbReference>
<proteinExistence type="inferred from homology"/>
<dbReference type="AlphaFoldDB" id="A0A235EFT1"/>
<evidence type="ECO:0000256" key="1">
    <source>
        <dbReference type="ARBA" id="ARBA00006484"/>
    </source>
</evidence>
<dbReference type="SUPFAM" id="SSF51735">
    <property type="entry name" value="NAD(P)-binding Rossmann-fold domains"/>
    <property type="match status" value="1"/>
</dbReference>
<dbReference type="Proteomes" id="UP000215441">
    <property type="component" value="Unassembled WGS sequence"/>
</dbReference>
<dbReference type="InterPro" id="IPR057326">
    <property type="entry name" value="KR_dom"/>
</dbReference>
<evidence type="ECO:0000313" key="5">
    <source>
        <dbReference type="EMBL" id="OYD47896.1"/>
    </source>
</evidence>
<dbReference type="PRINTS" id="PR00080">
    <property type="entry name" value="SDRFAMILY"/>
</dbReference>
<dbReference type="InterPro" id="IPR020904">
    <property type="entry name" value="Sc_DH/Rdtase_CS"/>
</dbReference>
<dbReference type="CDD" id="cd05374">
    <property type="entry name" value="17beta-HSD-like_SDR_c"/>
    <property type="match status" value="1"/>
</dbReference>
<dbReference type="Pfam" id="PF00106">
    <property type="entry name" value="adh_short"/>
    <property type="match status" value="1"/>
</dbReference>
<evidence type="ECO:0000259" key="4">
    <source>
        <dbReference type="SMART" id="SM00822"/>
    </source>
</evidence>
<dbReference type="InterPro" id="IPR036291">
    <property type="entry name" value="NAD(P)-bd_dom_sf"/>
</dbReference>
<dbReference type="Gene3D" id="3.40.50.720">
    <property type="entry name" value="NAD(P)-binding Rossmann-like Domain"/>
    <property type="match status" value="1"/>
</dbReference>
<dbReference type="GO" id="GO:0016491">
    <property type="term" value="F:oxidoreductase activity"/>
    <property type="evidence" value="ECO:0007669"/>
    <property type="project" value="UniProtKB-KW"/>
</dbReference>
<protein>
    <submittedName>
        <fullName evidence="5">Short-chain dehydrogenase/reductase</fullName>
    </submittedName>
</protein>
<dbReference type="InterPro" id="IPR051911">
    <property type="entry name" value="SDR_oxidoreductase"/>
</dbReference>
<reference evidence="5 6" key="1">
    <citation type="submission" date="2017-07" db="EMBL/GenBank/DDBJ databases">
        <title>Acidovorax KNDSW TSA 6 genome sequence and assembly.</title>
        <authorList>
            <person name="Mayilraj S."/>
        </authorList>
    </citation>
    <scope>NUCLEOTIDE SEQUENCE [LARGE SCALE GENOMIC DNA]</scope>
    <source>
        <strain evidence="5 6">KNDSW-TSA6</strain>
    </source>
</reference>
<dbReference type="PANTHER" id="PTHR43976">
    <property type="entry name" value="SHORT CHAIN DEHYDROGENASE"/>
    <property type="match status" value="1"/>
</dbReference>
<gene>
    <name evidence="5" type="ORF">CBY09_23050</name>
</gene>
<evidence type="ECO:0000256" key="2">
    <source>
        <dbReference type="ARBA" id="ARBA00023002"/>
    </source>
</evidence>
<dbReference type="PRINTS" id="PR00081">
    <property type="entry name" value="GDHRDH"/>
</dbReference>
<evidence type="ECO:0000313" key="6">
    <source>
        <dbReference type="Proteomes" id="UP000215441"/>
    </source>
</evidence>
<dbReference type="NCBIfam" id="NF004824">
    <property type="entry name" value="PRK06180.1"/>
    <property type="match status" value="1"/>
</dbReference>
<comment type="similarity">
    <text evidence="1 3">Belongs to the short-chain dehydrogenases/reductases (SDR) family.</text>
</comment>
<keyword evidence="6" id="KW-1185">Reference proteome</keyword>
<sequence>MAIASSSTPFSSTSTSSSYPRVWLITGASRGIGARIAEAALAQGDAVVATSRSAASVEQRLGAHDALLPLALDVTDETQARQAVGAALDRFGRIDVLVNNAGYGLLGAVEEATAEEVLRLYDTNVFGLLHVTRAVLPALRAQRAGHVINISSLGGVQSAAGFGLYCSTKFAVEGITEALHAELAPLGIHATVVEPGYFRTEFLDSASLAVSPRVLDDYAESAGAVREAARRINLNQPGDPVRLAQAVMQLVASPTPPLRLPLGTDTLQTIADKHAFVANETAQWRAVAASTDFPVQDAALQVV</sequence>
<comment type="caution">
    <text evidence="5">The sequence shown here is derived from an EMBL/GenBank/DDBJ whole genome shotgun (WGS) entry which is preliminary data.</text>
</comment>
<dbReference type="SMART" id="SM00822">
    <property type="entry name" value="PKS_KR"/>
    <property type="match status" value="1"/>
</dbReference>
<keyword evidence="2" id="KW-0560">Oxidoreductase</keyword>
<dbReference type="OrthoDB" id="9789083at2"/>
<feature type="domain" description="Ketoreductase" evidence="4">
    <location>
        <begin position="21"/>
        <end position="201"/>
    </location>
</feature>